<dbReference type="EMBL" id="JYDP01000068">
    <property type="protein sequence ID" value="KRZ09748.1"/>
    <property type="molecule type" value="Genomic_DNA"/>
</dbReference>
<reference evidence="1 2" key="1">
    <citation type="submission" date="2015-01" db="EMBL/GenBank/DDBJ databases">
        <title>Evolution of Trichinella species and genotypes.</title>
        <authorList>
            <person name="Korhonen P.K."/>
            <person name="Edoardo P."/>
            <person name="Giuseppe L.R."/>
            <person name="Gasser R.B."/>
        </authorList>
    </citation>
    <scope>NUCLEOTIDE SEQUENCE [LARGE SCALE GENOMIC DNA]</scope>
    <source>
        <strain evidence="1">ISS1029</strain>
    </source>
</reference>
<accession>A0A0V1HHZ0</accession>
<evidence type="ECO:0000313" key="1">
    <source>
        <dbReference type="EMBL" id="KRZ09748.1"/>
    </source>
</evidence>
<evidence type="ECO:0000313" key="2">
    <source>
        <dbReference type="Proteomes" id="UP000055024"/>
    </source>
</evidence>
<gene>
    <name evidence="1" type="ORF">T11_10795</name>
</gene>
<proteinExistence type="predicted"/>
<organism evidence="1 2">
    <name type="scientific">Trichinella zimbabwensis</name>
    <dbReference type="NCBI Taxonomy" id="268475"/>
    <lineage>
        <taxon>Eukaryota</taxon>
        <taxon>Metazoa</taxon>
        <taxon>Ecdysozoa</taxon>
        <taxon>Nematoda</taxon>
        <taxon>Enoplea</taxon>
        <taxon>Dorylaimia</taxon>
        <taxon>Trichinellida</taxon>
        <taxon>Trichinellidae</taxon>
        <taxon>Trichinella</taxon>
    </lineage>
</organism>
<dbReference type="Proteomes" id="UP000055024">
    <property type="component" value="Unassembled WGS sequence"/>
</dbReference>
<sequence length="39" mass="4338">LLNWFPRDAQGDRGSINSRLCFQDAVKLYSILSRAAAIA</sequence>
<keyword evidence="2" id="KW-1185">Reference proteome</keyword>
<dbReference type="AlphaFoldDB" id="A0A0V1HHZ0"/>
<protein>
    <submittedName>
        <fullName evidence="1">Uncharacterized protein</fullName>
    </submittedName>
</protein>
<name>A0A0V1HHZ0_9BILA</name>
<feature type="non-terminal residue" evidence="1">
    <location>
        <position position="1"/>
    </location>
</feature>
<comment type="caution">
    <text evidence="1">The sequence shown here is derived from an EMBL/GenBank/DDBJ whole genome shotgun (WGS) entry which is preliminary data.</text>
</comment>